<organism evidence="6 7">
    <name type="scientific">Kitasatospora phosalacinea</name>
    <dbReference type="NCBI Taxonomy" id="2065"/>
    <lineage>
        <taxon>Bacteria</taxon>
        <taxon>Bacillati</taxon>
        <taxon>Actinomycetota</taxon>
        <taxon>Actinomycetes</taxon>
        <taxon>Kitasatosporales</taxon>
        <taxon>Streptomycetaceae</taxon>
        <taxon>Kitasatospora</taxon>
    </lineage>
</organism>
<dbReference type="Pfam" id="PF00356">
    <property type="entry name" value="LacI"/>
    <property type="match status" value="1"/>
</dbReference>
<dbReference type="InterPro" id="IPR000843">
    <property type="entry name" value="HTH_LacI"/>
</dbReference>
<keyword evidence="4" id="KW-0804">Transcription</keyword>
<dbReference type="GO" id="GO:0003677">
    <property type="term" value="F:DNA binding"/>
    <property type="evidence" value="ECO:0007669"/>
    <property type="project" value="UniProtKB-KW"/>
</dbReference>
<reference evidence="6 7" key="1">
    <citation type="submission" date="2024-09" db="EMBL/GenBank/DDBJ databases">
        <title>The Natural Products Discovery Center: Release of the First 8490 Sequenced Strains for Exploring Actinobacteria Biosynthetic Diversity.</title>
        <authorList>
            <person name="Kalkreuter E."/>
            <person name="Kautsar S.A."/>
            <person name="Yang D."/>
            <person name="Bader C.D."/>
            <person name="Teijaro C.N."/>
            <person name="Fluegel L."/>
            <person name="Davis C.M."/>
            <person name="Simpson J.R."/>
            <person name="Lauterbach L."/>
            <person name="Steele A.D."/>
            <person name="Gui C."/>
            <person name="Meng S."/>
            <person name="Li G."/>
            <person name="Viehrig K."/>
            <person name="Ye F."/>
            <person name="Su P."/>
            <person name="Kiefer A.F."/>
            <person name="Nichols A."/>
            <person name="Cepeda A.J."/>
            <person name="Yan W."/>
            <person name="Fan B."/>
            <person name="Jiang Y."/>
            <person name="Adhikari A."/>
            <person name="Zheng C.-J."/>
            <person name="Schuster L."/>
            <person name="Cowan T.M."/>
            <person name="Smanski M.J."/>
            <person name="Chevrette M.G."/>
            <person name="De Carvalho L.P.S."/>
            <person name="Shen B."/>
        </authorList>
    </citation>
    <scope>NUCLEOTIDE SEQUENCE [LARGE SCALE GENOMIC DNA]</scope>
    <source>
        <strain evidence="6 7">NPDC058753</strain>
    </source>
</reference>
<evidence type="ECO:0000313" key="6">
    <source>
        <dbReference type="EMBL" id="MFE1352967.1"/>
    </source>
</evidence>
<evidence type="ECO:0000256" key="1">
    <source>
        <dbReference type="ARBA" id="ARBA00022491"/>
    </source>
</evidence>
<dbReference type="PROSITE" id="PS00356">
    <property type="entry name" value="HTH_LACI_1"/>
    <property type="match status" value="1"/>
</dbReference>
<dbReference type="InterPro" id="IPR028082">
    <property type="entry name" value="Peripla_BP_I"/>
</dbReference>
<keyword evidence="7" id="KW-1185">Reference proteome</keyword>
<accession>A0ABW6GJN8</accession>
<dbReference type="PANTHER" id="PTHR30146:SF148">
    <property type="entry name" value="HTH-TYPE TRANSCRIPTIONAL REPRESSOR PURR-RELATED"/>
    <property type="match status" value="1"/>
</dbReference>
<feature type="domain" description="HTH lacI-type" evidence="5">
    <location>
        <begin position="4"/>
        <end position="60"/>
    </location>
</feature>
<evidence type="ECO:0000256" key="2">
    <source>
        <dbReference type="ARBA" id="ARBA00023015"/>
    </source>
</evidence>
<comment type="caution">
    <text evidence="6">The sequence shown here is derived from an EMBL/GenBank/DDBJ whole genome shotgun (WGS) entry which is preliminary data.</text>
</comment>
<dbReference type="Gene3D" id="3.40.50.2300">
    <property type="match status" value="2"/>
</dbReference>
<dbReference type="Proteomes" id="UP001599542">
    <property type="component" value="Unassembled WGS sequence"/>
</dbReference>
<keyword evidence="2" id="KW-0805">Transcription regulation</keyword>
<sequence length="343" mass="36832">MKRVGIKDVAAAAGVSATTVSHILNAVEGKRINPDTRQLVLEAAERLGYLPNNLARGLRLSRSYTVGFLSDEIATTPHAGQIIKGAQEAAAERGLLLLMLNTGNDRELERKEIDLLLQHRVDGILYASMYHRMVEVPEQLRSVPTVLLDARSDDPAFPSVVPDEEQGGRTATRELLAHGHRRIGFVTNSDDIPATSGRLAGYRGALAEAGIGFDAALVSADRSDAQGGYRAAHRLLDTAQRPTALFCFNDRMAMGAYRAAAELGLAIPGDLSVIGFDNQELISENLFPALSTVALPHYEMGVRAIAQLQAVIDAPEPAGGPRSQEVLHCPLVSRDSVAPPPRL</sequence>
<dbReference type="PANTHER" id="PTHR30146">
    <property type="entry name" value="LACI-RELATED TRANSCRIPTIONAL REPRESSOR"/>
    <property type="match status" value="1"/>
</dbReference>
<keyword evidence="3 6" id="KW-0238">DNA-binding</keyword>
<dbReference type="SMART" id="SM00354">
    <property type="entry name" value="HTH_LACI"/>
    <property type="match status" value="1"/>
</dbReference>
<dbReference type="Pfam" id="PF00532">
    <property type="entry name" value="Peripla_BP_1"/>
    <property type="match status" value="1"/>
</dbReference>
<dbReference type="SUPFAM" id="SSF47413">
    <property type="entry name" value="lambda repressor-like DNA-binding domains"/>
    <property type="match status" value="1"/>
</dbReference>
<dbReference type="CDD" id="cd06288">
    <property type="entry name" value="PBP1_sucrose_transcription_regulator"/>
    <property type="match status" value="1"/>
</dbReference>
<dbReference type="EMBL" id="JBHYPX010000022">
    <property type="protein sequence ID" value="MFE1352967.1"/>
    <property type="molecule type" value="Genomic_DNA"/>
</dbReference>
<dbReference type="CDD" id="cd01392">
    <property type="entry name" value="HTH_LacI"/>
    <property type="match status" value="1"/>
</dbReference>
<gene>
    <name evidence="6" type="ORF">ACFW6T_13350</name>
</gene>
<dbReference type="PROSITE" id="PS50932">
    <property type="entry name" value="HTH_LACI_2"/>
    <property type="match status" value="1"/>
</dbReference>
<evidence type="ECO:0000313" key="7">
    <source>
        <dbReference type="Proteomes" id="UP001599542"/>
    </source>
</evidence>
<evidence type="ECO:0000259" key="5">
    <source>
        <dbReference type="PROSITE" id="PS50932"/>
    </source>
</evidence>
<proteinExistence type="predicted"/>
<dbReference type="InterPro" id="IPR010982">
    <property type="entry name" value="Lambda_DNA-bd_dom_sf"/>
</dbReference>
<dbReference type="Gene3D" id="1.10.260.40">
    <property type="entry name" value="lambda repressor-like DNA-binding domains"/>
    <property type="match status" value="1"/>
</dbReference>
<protein>
    <submittedName>
        <fullName evidence="6">LacI family DNA-binding transcriptional regulator</fullName>
    </submittedName>
</protein>
<keyword evidence="1" id="KW-0678">Repressor</keyword>
<dbReference type="InterPro" id="IPR001761">
    <property type="entry name" value="Peripla_BP/Lac1_sug-bd_dom"/>
</dbReference>
<dbReference type="SUPFAM" id="SSF53822">
    <property type="entry name" value="Periplasmic binding protein-like I"/>
    <property type="match status" value="1"/>
</dbReference>
<evidence type="ECO:0000256" key="4">
    <source>
        <dbReference type="ARBA" id="ARBA00023163"/>
    </source>
</evidence>
<evidence type="ECO:0000256" key="3">
    <source>
        <dbReference type="ARBA" id="ARBA00023125"/>
    </source>
</evidence>
<dbReference type="RefSeq" id="WP_344555520.1">
    <property type="nucleotide sequence ID" value="NZ_JBHYPW010000045.1"/>
</dbReference>
<name>A0ABW6GJN8_9ACTN</name>